<dbReference type="AlphaFoldDB" id="A0A3B0G1H8"/>
<reference evidence="1 2" key="1">
    <citation type="submission" date="2018-10" db="EMBL/GenBank/DDBJ databases">
        <title>Genome-guide identification and characterization of bacteria that degrade polycyclic aromatic hydrocarbons and resist hexavalent chromium simultaneously.</title>
        <authorList>
            <person name="Feng H."/>
        </authorList>
    </citation>
    <scope>NUCLEOTIDE SEQUENCE [LARGE SCALE GENOMIC DNA]</scope>
    <source>
        <strain evidence="1 2">J015</strain>
    </source>
</reference>
<name>A0A3B0G1H8_PSEPS</name>
<sequence>MHGGSSPAVKAAAARRLEVAAVEADVRAVIASEGLEGVTNPLEALAKLATESLAMKTALAARVNALQEITTTSKLGVEGLKAEVALYERALDRTAKFLDLLAKSGFEERRLRLDEQTAGMFVTVMRNVLARLDLTPAQQALVGTVVPDELRALDV</sequence>
<organism evidence="1 2">
    <name type="scientific">Pseudarthrobacter phenanthrenivorans</name>
    <name type="common">Arthrobacter phenanthrenivorans</name>
    <dbReference type="NCBI Taxonomy" id="361575"/>
    <lineage>
        <taxon>Bacteria</taxon>
        <taxon>Bacillati</taxon>
        <taxon>Actinomycetota</taxon>
        <taxon>Actinomycetes</taxon>
        <taxon>Micrococcales</taxon>
        <taxon>Micrococcaceae</taxon>
        <taxon>Pseudarthrobacter</taxon>
    </lineage>
</organism>
<evidence type="ECO:0000313" key="1">
    <source>
        <dbReference type="EMBL" id="RKO27652.1"/>
    </source>
</evidence>
<comment type="caution">
    <text evidence="1">The sequence shown here is derived from an EMBL/GenBank/DDBJ whole genome shotgun (WGS) entry which is preliminary data.</text>
</comment>
<dbReference type="Proteomes" id="UP000273159">
    <property type="component" value="Unassembled WGS sequence"/>
</dbReference>
<reference evidence="2" key="2">
    <citation type="submission" date="2018-10" db="EMBL/GenBank/DDBJ databases">
        <authorList>
            <person name="Wang Y."/>
            <person name="Wang J."/>
            <person name="Yang X."/>
            <person name="Wang Z."/>
            <person name="Huang Y."/>
        </authorList>
    </citation>
    <scope>NUCLEOTIDE SEQUENCE [LARGE SCALE GENOMIC DNA]</scope>
    <source>
        <strain evidence="2">J015</strain>
    </source>
</reference>
<accession>A0A3B0G1H8</accession>
<evidence type="ECO:0000313" key="2">
    <source>
        <dbReference type="Proteomes" id="UP000273159"/>
    </source>
</evidence>
<proteinExistence type="predicted"/>
<dbReference type="EMBL" id="RBNH01000001">
    <property type="protein sequence ID" value="RKO27652.1"/>
    <property type="molecule type" value="Genomic_DNA"/>
</dbReference>
<protein>
    <submittedName>
        <fullName evidence="1">Uncharacterized protein</fullName>
    </submittedName>
</protein>
<gene>
    <name evidence="1" type="ORF">D7Z96_01650</name>
</gene>